<sequence length="175" mass="19636">MSRSTLTAIVITTLCFAIAIASLGLASLYIETDGLSIVSHGIHIVPQNEEDVIKKMEQLAEENYRYWLNTPRTGVVKNTFFGTVITMKYAEPIGITWTEDLGIEGIHPTSIPVLVDRIIAVIPDDPKGDFRLIVYRPSPDPERYNPDRYIFVMSCEQANELLNLIGKKPITITQE</sequence>
<keyword evidence="2" id="KW-1185">Reference proteome</keyword>
<accession>A0ABT4IK97</accession>
<reference evidence="1" key="1">
    <citation type="submission" date="2022-12" db="EMBL/GenBank/DDBJ databases">
        <title>Isolation and characterisation of novel Methanocorpusculum spp. from native Australian herbivores indicates the genus is ancestrally host-associated.</title>
        <authorList>
            <person name="Volmer J.G."/>
            <person name="Soo R.M."/>
            <person name="Evans P.N."/>
            <person name="Hoedt E.C."/>
            <person name="Astorga Alsina A.L."/>
            <person name="Woodcroft B.J."/>
            <person name="Tyson G.W."/>
            <person name="Hugenholtz P."/>
            <person name="Morrison M."/>
        </authorList>
    </citation>
    <scope>NUCLEOTIDE SEQUENCE</scope>
    <source>
        <strain evidence="1">CW153</strain>
    </source>
</reference>
<evidence type="ECO:0000313" key="2">
    <source>
        <dbReference type="Proteomes" id="UP001141336"/>
    </source>
</evidence>
<comment type="caution">
    <text evidence="1">The sequence shown here is derived from an EMBL/GenBank/DDBJ whole genome shotgun (WGS) entry which is preliminary data.</text>
</comment>
<name>A0ABT4IK97_9EURY</name>
<dbReference type="EMBL" id="JAPTGC010000002">
    <property type="protein sequence ID" value="MCZ0861946.1"/>
    <property type="molecule type" value="Genomic_DNA"/>
</dbReference>
<gene>
    <name evidence="1" type="ORF">O0S09_01570</name>
</gene>
<dbReference type="RefSeq" id="WP_268922144.1">
    <property type="nucleotide sequence ID" value="NZ_JAPTGC010000002.1"/>
</dbReference>
<evidence type="ECO:0000313" key="1">
    <source>
        <dbReference type="EMBL" id="MCZ0861946.1"/>
    </source>
</evidence>
<dbReference type="Proteomes" id="UP001141336">
    <property type="component" value="Unassembled WGS sequence"/>
</dbReference>
<organism evidence="1 2">
    <name type="scientific">Methanocorpusculum vombati</name>
    <dbReference type="NCBI Taxonomy" id="3002864"/>
    <lineage>
        <taxon>Archaea</taxon>
        <taxon>Methanobacteriati</taxon>
        <taxon>Methanobacteriota</taxon>
        <taxon>Stenosarchaea group</taxon>
        <taxon>Methanomicrobia</taxon>
        <taxon>Methanomicrobiales</taxon>
        <taxon>Methanocorpusculaceae</taxon>
        <taxon>Methanocorpusculum</taxon>
    </lineage>
</organism>
<protein>
    <submittedName>
        <fullName evidence="1">Uncharacterized protein</fullName>
    </submittedName>
</protein>
<proteinExistence type="predicted"/>